<dbReference type="AlphaFoldDB" id="A0AAF0K4T1"/>
<dbReference type="Pfam" id="PF07470">
    <property type="entry name" value="Glyco_hydro_88"/>
    <property type="match status" value="1"/>
</dbReference>
<evidence type="ECO:0000313" key="6">
    <source>
        <dbReference type="Proteomes" id="UP001179858"/>
    </source>
</evidence>
<keyword evidence="1 5" id="KW-0378">Hydrolase</keyword>
<dbReference type="GO" id="GO:0000272">
    <property type="term" value="P:polysaccharide catabolic process"/>
    <property type="evidence" value="ECO:0007669"/>
    <property type="project" value="TreeGrafter"/>
</dbReference>
<reference evidence="5" key="1">
    <citation type="submission" date="2023-04" db="EMBL/GenBank/DDBJ databases">
        <title>Novel strain of Lactilactobacillus sakei and use thereof.</title>
        <authorList>
            <person name="Kim S.Y."/>
        </authorList>
    </citation>
    <scope>NUCLEOTIDE SEQUENCE</scope>
    <source>
        <strain evidence="5">HUP1</strain>
    </source>
</reference>
<name>A0AAF0K4T1_LATSK</name>
<dbReference type="Proteomes" id="UP001179858">
    <property type="component" value="Chromosome"/>
</dbReference>
<dbReference type="InterPro" id="IPR012341">
    <property type="entry name" value="6hp_glycosidase-like_sf"/>
</dbReference>
<accession>A0AAF0K4T1</accession>
<dbReference type="InterPro" id="IPR008928">
    <property type="entry name" value="6-hairpin_glycosidase_sf"/>
</dbReference>
<dbReference type="InterPro" id="IPR010905">
    <property type="entry name" value="Glyco_hydro_88"/>
</dbReference>
<dbReference type="InterPro" id="IPR052369">
    <property type="entry name" value="UG_Glycosaminoglycan_Hydrolase"/>
</dbReference>
<evidence type="ECO:0000256" key="4">
    <source>
        <dbReference type="PIRSR" id="PIRSR610905-2"/>
    </source>
</evidence>
<organism evidence="5 6">
    <name type="scientific">Latilactobacillus sakei</name>
    <name type="common">Lactobacillus sakei</name>
    <dbReference type="NCBI Taxonomy" id="1599"/>
    <lineage>
        <taxon>Bacteria</taxon>
        <taxon>Bacillati</taxon>
        <taxon>Bacillota</taxon>
        <taxon>Bacilli</taxon>
        <taxon>Lactobacillales</taxon>
        <taxon>Lactobacillaceae</taxon>
        <taxon>Latilactobacillus</taxon>
    </lineage>
</organism>
<dbReference type="RefSeq" id="WP_280102838.1">
    <property type="nucleotide sequence ID" value="NZ_CP122959.1"/>
</dbReference>
<dbReference type="SUPFAM" id="SSF48208">
    <property type="entry name" value="Six-hairpin glycosidases"/>
    <property type="match status" value="1"/>
</dbReference>
<dbReference type="GO" id="GO:0052757">
    <property type="term" value="F:chondroitin hydrolase activity"/>
    <property type="evidence" value="ECO:0007669"/>
    <property type="project" value="TreeGrafter"/>
</dbReference>
<feature type="binding site" evidence="4">
    <location>
        <position position="152"/>
    </location>
    <ligand>
        <name>substrate</name>
    </ligand>
</feature>
<evidence type="ECO:0000256" key="3">
    <source>
        <dbReference type="PIRSR" id="PIRSR610905-1"/>
    </source>
</evidence>
<feature type="active site" description="Nucleophile" evidence="3">
    <location>
        <position position="90"/>
    </location>
</feature>
<dbReference type="PANTHER" id="PTHR36845">
    <property type="entry name" value="HYDROLASE, PUTATIVE (AFU_ORTHOLOGUE AFUA_7G05090)-RELATED"/>
    <property type="match status" value="1"/>
</dbReference>
<sequence>MATTWFQDAKAYIEQKTAHNATTIGPFFPHTTLDGHYQLAEPQWWTAGFWPGILWHHYHATQDQATAALAEQLEEKMQPLLSDPSKLDHDMGFMWTLTSLARYDLTHDSKAKTNALLAATLLLGRFNSAGRYLEAWNSWQGADDTSGIVIIDSLMNISLLYWASEETSDPRFAVAATQHAETILREFVREDGSVHHMVNFNSATGEVLEKIGGQGFAEMSAWSRGCAWAIYGFAIAYHYTQKPEFLAASMKIANYFYLHTANSAVPLWDFKIPANTSQTKYDYTDSSAAAIAACGFLLLGRVAAPEEQAFYHDAGTDLLKRLYDHATTPTTDTALITHGTGHWPEQKNLDTGLIYGDYFFSEGIYQLNDVYNIFWLGGHWHDATLQSNTQE</sequence>
<proteinExistence type="inferred from homology"/>
<protein>
    <submittedName>
        <fullName evidence="5">Glycoside hydrolase family 88 protein</fullName>
    </submittedName>
</protein>
<feature type="binding site" evidence="4">
    <location>
        <position position="90"/>
    </location>
    <ligand>
        <name>substrate</name>
    </ligand>
</feature>
<evidence type="ECO:0000313" key="5">
    <source>
        <dbReference type="EMBL" id="WGI19083.1"/>
    </source>
</evidence>
<feature type="active site" description="Proton donor" evidence="3">
    <location>
        <position position="152"/>
    </location>
</feature>
<feature type="binding site" evidence="4">
    <location>
        <position position="224"/>
    </location>
    <ligand>
        <name>substrate</name>
    </ligand>
</feature>
<gene>
    <name evidence="5" type="ORF">QBD03_10185</name>
</gene>
<evidence type="ECO:0000256" key="1">
    <source>
        <dbReference type="ARBA" id="ARBA00022801"/>
    </source>
</evidence>
<dbReference type="PANTHER" id="PTHR36845:SF1">
    <property type="entry name" value="HYDROLASE, PUTATIVE (AFU_ORTHOLOGUE AFUA_7G05090)-RELATED"/>
    <property type="match status" value="1"/>
</dbReference>
<evidence type="ECO:0000256" key="2">
    <source>
        <dbReference type="ARBA" id="ARBA00038358"/>
    </source>
</evidence>
<dbReference type="Gene3D" id="1.50.10.10">
    <property type="match status" value="1"/>
</dbReference>
<dbReference type="EMBL" id="CP122959">
    <property type="protein sequence ID" value="WGI19083.1"/>
    <property type="molecule type" value="Genomic_DNA"/>
</dbReference>
<feature type="binding site" evidence="4">
    <location>
        <position position="228"/>
    </location>
    <ligand>
        <name>substrate</name>
    </ligand>
</feature>
<comment type="similarity">
    <text evidence="2">Belongs to the glycosyl hydrolase 88 family.</text>
</comment>